<dbReference type="SUPFAM" id="SSF56529">
    <property type="entry name" value="FAH"/>
    <property type="match status" value="1"/>
</dbReference>
<dbReference type="PATRIC" id="fig|1117108.3.peg.2915"/>
<evidence type="ECO:0000259" key="3">
    <source>
        <dbReference type="Pfam" id="PF01557"/>
    </source>
</evidence>
<dbReference type="eggNOG" id="COG0179">
    <property type="taxonomic scope" value="Bacteria"/>
</dbReference>
<dbReference type="InterPro" id="IPR036663">
    <property type="entry name" value="Fumarylacetoacetase_C_sf"/>
</dbReference>
<dbReference type="AlphaFoldDB" id="S9SRH7"/>
<evidence type="ECO:0000313" key="4">
    <source>
        <dbReference type="EMBL" id="EPY06733.1"/>
    </source>
</evidence>
<evidence type="ECO:0000256" key="2">
    <source>
        <dbReference type="ARBA" id="ARBA00022723"/>
    </source>
</evidence>
<protein>
    <recommendedName>
        <fullName evidence="3">Fumarylacetoacetase-like C-terminal domain-containing protein</fullName>
    </recommendedName>
</protein>
<dbReference type="InterPro" id="IPR011234">
    <property type="entry name" value="Fumarylacetoacetase-like_C"/>
</dbReference>
<keyword evidence="2" id="KW-0479">Metal-binding</keyword>
<dbReference type="RefSeq" id="WP_021260136.1">
    <property type="nucleotide sequence ID" value="NZ_ATMT01000053.1"/>
</dbReference>
<dbReference type="PANTHER" id="PTHR11820:SF7">
    <property type="entry name" value="ACYLPYRUVASE FAHD1, MITOCHONDRIAL"/>
    <property type="match status" value="1"/>
</dbReference>
<dbReference type="EMBL" id="ATMT01000053">
    <property type="protein sequence ID" value="EPY06733.1"/>
    <property type="molecule type" value="Genomic_DNA"/>
</dbReference>
<reference evidence="4 5" key="1">
    <citation type="submission" date="2013-05" db="EMBL/GenBank/DDBJ databases">
        <authorList>
            <person name="Strain E.A."/>
            <person name="Brown E."/>
            <person name="Allard M.W."/>
            <person name="Luo Y.L."/>
        </authorList>
    </citation>
    <scope>NUCLEOTIDE SEQUENCE [LARGE SCALE GENOMIC DNA]</scope>
    <source>
        <strain evidence="4 5">TS-15</strain>
    </source>
</reference>
<dbReference type="GO" id="GO:0046872">
    <property type="term" value="F:metal ion binding"/>
    <property type="evidence" value="ECO:0007669"/>
    <property type="project" value="UniProtKB-KW"/>
</dbReference>
<evidence type="ECO:0000313" key="5">
    <source>
        <dbReference type="Proteomes" id="UP000015344"/>
    </source>
</evidence>
<comment type="similarity">
    <text evidence="1">Belongs to the FAH family.</text>
</comment>
<proteinExistence type="inferred from homology"/>
<comment type="caution">
    <text evidence="4">The sequence shown here is derived from an EMBL/GenBank/DDBJ whole genome shotgun (WGS) entry which is preliminary data.</text>
</comment>
<organism evidence="4 5">
    <name type="scientific">Paenibacillus alvei TS-15</name>
    <dbReference type="NCBI Taxonomy" id="1117108"/>
    <lineage>
        <taxon>Bacteria</taxon>
        <taxon>Bacillati</taxon>
        <taxon>Bacillota</taxon>
        <taxon>Bacilli</taxon>
        <taxon>Bacillales</taxon>
        <taxon>Paenibacillaceae</taxon>
        <taxon>Paenibacillus</taxon>
    </lineage>
</organism>
<evidence type="ECO:0000256" key="1">
    <source>
        <dbReference type="ARBA" id="ARBA00010211"/>
    </source>
</evidence>
<feature type="domain" description="Fumarylacetoacetase-like C-terminal" evidence="3">
    <location>
        <begin position="22"/>
        <end position="214"/>
    </location>
</feature>
<dbReference type="GO" id="GO:0018773">
    <property type="term" value="F:acetylpyruvate hydrolase activity"/>
    <property type="evidence" value="ECO:0007669"/>
    <property type="project" value="TreeGrafter"/>
</dbReference>
<dbReference type="Proteomes" id="UP000015344">
    <property type="component" value="Unassembled WGS sequence"/>
</dbReference>
<accession>S9SRH7</accession>
<dbReference type="PANTHER" id="PTHR11820">
    <property type="entry name" value="ACYLPYRUVASE"/>
    <property type="match status" value="1"/>
</dbReference>
<dbReference type="Gene3D" id="3.90.850.10">
    <property type="entry name" value="Fumarylacetoacetase-like, C-terminal domain"/>
    <property type="match status" value="1"/>
</dbReference>
<name>S9SRH7_PAEAL</name>
<sequence>MNMNSVKSQFTGEIDPSNIRNVYCIGRNYRMHAAELGNEVPQEPMVFMKPSHAVHCVAEGTLLPLPLHLGAVHHEVELVLHIGTTVQPGMTADEAVDGYALGIDFTLRDVQDVLKRKGHPWMAAKGVLHSAPITHFLSYPGTEALLDSPFSLLRNGEAVQSGTARDMLFSIDVLINYIAEHYGLGAGDIIFTGTPAGVGPIEEHDELVLKLGEESVGSCRITAKPPVER</sequence>
<dbReference type="Pfam" id="PF01557">
    <property type="entry name" value="FAA_hydrolase"/>
    <property type="match status" value="1"/>
</dbReference>
<gene>
    <name evidence="4" type="ORF">PAALTS15_14057</name>
</gene>